<protein>
    <submittedName>
        <fullName evidence="1 4">Bm13527</fullName>
    </submittedName>
</protein>
<dbReference type="WormBase" id="Bm13527">
    <property type="protein sequence ID" value="BM33997"/>
    <property type="gene ID" value="WBGene00233788"/>
</dbReference>
<reference evidence="4" key="4">
    <citation type="submission" date="2019-12" db="UniProtKB">
        <authorList>
            <consortium name="WormBaseParasite"/>
        </authorList>
    </citation>
    <scope>IDENTIFICATION</scope>
</reference>
<evidence type="ECO:0000313" key="4">
    <source>
        <dbReference type="WBParaSite" id="Bm13527.1"/>
    </source>
</evidence>
<organism evidence="1">
    <name type="scientific">Brugia malayi</name>
    <name type="common">Filarial nematode worm</name>
    <dbReference type="NCBI Taxonomy" id="6279"/>
    <lineage>
        <taxon>Eukaryota</taxon>
        <taxon>Metazoa</taxon>
        <taxon>Ecdysozoa</taxon>
        <taxon>Nematoda</taxon>
        <taxon>Chromadorea</taxon>
        <taxon>Rhabditida</taxon>
        <taxon>Spirurina</taxon>
        <taxon>Spiruromorpha</taxon>
        <taxon>Filarioidea</taxon>
        <taxon>Onchocercidae</taxon>
        <taxon>Brugia</taxon>
    </lineage>
</organism>
<evidence type="ECO:0000313" key="3">
    <source>
        <dbReference type="Proteomes" id="UP000006672"/>
    </source>
</evidence>
<evidence type="ECO:0000313" key="1">
    <source>
        <dbReference type="EMBL" id="CDP99084.1"/>
    </source>
</evidence>
<dbReference type="AlphaFoldDB" id="A0A0K0IY31"/>
<reference evidence="2" key="3">
    <citation type="submission" date="2019-04" db="EMBL/GenBank/DDBJ databases">
        <authorList>
            <person name="Howe K."/>
            <person name="Paulini M."/>
            <person name="Williams G."/>
        </authorList>
    </citation>
    <scope>NUCLEOTIDE SEQUENCE [LARGE SCALE GENOMIC DNA]</scope>
    <source>
        <strain evidence="2">FR3</strain>
    </source>
</reference>
<reference evidence="1" key="2">
    <citation type="submission" date="2012-12" db="EMBL/GenBank/DDBJ databases">
        <authorList>
            <person name="Gao Y.W."/>
            <person name="Fan S.T."/>
            <person name="Sun H.T."/>
            <person name="Wang Z."/>
            <person name="Gao X.L."/>
            <person name="Li Y.G."/>
            <person name="Wang T.C."/>
            <person name="Zhang K."/>
            <person name="Xu W.W."/>
            <person name="Yu Z.J."/>
            <person name="Xia X.Z."/>
        </authorList>
    </citation>
    <scope>NUCLEOTIDE SEQUENCE</scope>
    <source>
        <strain evidence="1">FR3</strain>
    </source>
</reference>
<dbReference type="WBParaSite" id="Bm13527.1">
    <property type="protein sequence ID" value="Bm13527.1"/>
    <property type="gene ID" value="WBGene00233788"/>
</dbReference>
<evidence type="ECO:0000313" key="2">
    <source>
        <dbReference type="EMBL" id="VIO91358.1"/>
    </source>
</evidence>
<gene>
    <name evidence="1 5" type="ORF">Bm13527</name>
    <name evidence="2" type="ORF">BM_BM13527</name>
    <name evidence="1" type="ORF">BM_Bm13527</name>
</gene>
<proteinExistence type="predicted"/>
<name>A0A0K0IY31_BRUMA</name>
<accession>A0A4E9F3M5</accession>
<dbReference type="EMBL" id="CAAKNF010000192">
    <property type="protein sequence ID" value="VIO91358.1"/>
    <property type="molecule type" value="Genomic_DNA"/>
</dbReference>
<dbReference type="Proteomes" id="UP000006672">
    <property type="component" value="Unassembled WGS sequence"/>
</dbReference>
<sequence>MELNAAFLRRKLPHPAILIGLL</sequence>
<accession>A0A0K0IY31</accession>
<reference evidence="1 3" key="1">
    <citation type="journal article" date="2007" name="Science">
        <title>Draft genome of the filarial nematode parasite Brugia malayi.</title>
        <authorList>
            <person name="Ghedin E."/>
            <person name="Wang S."/>
            <person name="Spiro D."/>
            <person name="Caler E."/>
            <person name="Zhao Q."/>
            <person name="Crabtree J."/>
            <person name="Allen J.E."/>
            <person name="Delcher A.L."/>
            <person name="Guiliano D.B."/>
            <person name="Miranda-Saavedra D."/>
            <person name="Angiuoli S.V."/>
            <person name="Creasy T."/>
            <person name="Amedeo P."/>
            <person name="Haas B."/>
            <person name="El-Sayed N.M."/>
            <person name="Wortman J.R."/>
            <person name="Feldblyum T."/>
            <person name="Tallon L."/>
            <person name="Schatz M."/>
            <person name="Shumway M."/>
            <person name="Koo H."/>
            <person name="Salzberg S.L."/>
            <person name="Schobel S."/>
            <person name="Pertea M."/>
            <person name="Pop M."/>
            <person name="White O."/>
            <person name="Barton G.J."/>
            <person name="Carlow C.K."/>
            <person name="Crawford M.J."/>
            <person name="Daub J."/>
            <person name="Dimmic M.W."/>
            <person name="Estes C.F."/>
            <person name="Foster J.M."/>
            <person name="Ganatra M."/>
            <person name="Gregory W.F."/>
            <person name="Johnson N.M."/>
            <person name="Jin J."/>
            <person name="Komuniecki R."/>
            <person name="Korf I."/>
            <person name="Kumar S."/>
            <person name="Laney S."/>
            <person name="Li B.W."/>
            <person name="Li W."/>
            <person name="Lindblom T.H."/>
            <person name="Lustigman S."/>
            <person name="Ma D."/>
            <person name="Maina C.V."/>
            <person name="Martin D.M."/>
            <person name="McCarter J.P."/>
            <person name="McReynolds L."/>
            <person name="Mitreva M."/>
            <person name="Nutman T.B."/>
            <person name="Parkinson J."/>
            <person name="Peregrin-Alvarez J.M."/>
            <person name="Poole C."/>
            <person name="Ren Q."/>
            <person name="Saunders L."/>
            <person name="Sluder A.E."/>
            <person name="Smith K."/>
            <person name="Stanke M."/>
            <person name="Unnasch T.R."/>
            <person name="Ware J."/>
            <person name="Wei A.D."/>
            <person name="Weil G."/>
            <person name="Williams D.J."/>
            <person name="Zhang Y."/>
            <person name="Williams S.A."/>
            <person name="Fraser-Liggett C."/>
            <person name="Slatko B."/>
            <person name="Blaxter M.L."/>
            <person name="Scott A.L."/>
        </authorList>
    </citation>
    <scope>NUCLEOTIDE SEQUENCE</scope>
    <source>
        <strain evidence="1 3">FR3</strain>
    </source>
</reference>
<keyword evidence="3" id="KW-1185">Reference proteome</keyword>
<dbReference type="EMBL" id="LN857006">
    <property type="protein sequence ID" value="CDP99084.1"/>
    <property type="molecule type" value="Genomic_DNA"/>
</dbReference>
<evidence type="ECO:0000313" key="5">
    <source>
        <dbReference type="WormBase" id="Bm13527"/>
    </source>
</evidence>